<protein>
    <submittedName>
        <fullName evidence="2">HET-domain-containing protein</fullName>
    </submittedName>
</protein>
<evidence type="ECO:0000313" key="2">
    <source>
        <dbReference type="EMBL" id="KAF2437435.1"/>
    </source>
</evidence>
<dbReference type="Pfam" id="PF06985">
    <property type="entry name" value="HET"/>
    <property type="match status" value="1"/>
</dbReference>
<reference evidence="2" key="1">
    <citation type="journal article" date="2020" name="Stud. Mycol.">
        <title>101 Dothideomycetes genomes: a test case for predicting lifestyles and emergence of pathogens.</title>
        <authorList>
            <person name="Haridas S."/>
            <person name="Albert R."/>
            <person name="Binder M."/>
            <person name="Bloem J."/>
            <person name="Labutti K."/>
            <person name="Salamov A."/>
            <person name="Andreopoulos B."/>
            <person name="Baker S."/>
            <person name="Barry K."/>
            <person name="Bills G."/>
            <person name="Bluhm B."/>
            <person name="Cannon C."/>
            <person name="Castanera R."/>
            <person name="Culley D."/>
            <person name="Daum C."/>
            <person name="Ezra D."/>
            <person name="Gonzalez J."/>
            <person name="Henrissat B."/>
            <person name="Kuo A."/>
            <person name="Liang C."/>
            <person name="Lipzen A."/>
            <person name="Lutzoni F."/>
            <person name="Magnuson J."/>
            <person name="Mondo S."/>
            <person name="Nolan M."/>
            <person name="Ohm R."/>
            <person name="Pangilinan J."/>
            <person name="Park H.-J."/>
            <person name="Ramirez L."/>
            <person name="Alfaro M."/>
            <person name="Sun H."/>
            <person name="Tritt A."/>
            <person name="Yoshinaga Y."/>
            <person name="Zwiers L.-H."/>
            <person name="Turgeon B."/>
            <person name="Goodwin S."/>
            <person name="Spatafora J."/>
            <person name="Crous P."/>
            <person name="Grigoriev I."/>
        </authorList>
    </citation>
    <scope>NUCLEOTIDE SEQUENCE</scope>
    <source>
        <strain evidence="2">CBS 690.94</strain>
    </source>
</reference>
<gene>
    <name evidence="2" type="ORF">P171DRAFT_320049</name>
</gene>
<dbReference type="InterPro" id="IPR010730">
    <property type="entry name" value="HET"/>
</dbReference>
<evidence type="ECO:0000259" key="1">
    <source>
        <dbReference type="Pfam" id="PF06985"/>
    </source>
</evidence>
<dbReference type="EMBL" id="MU001516">
    <property type="protein sequence ID" value="KAF2437435.1"/>
    <property type="molecule type" value="Genomic_DNA"/>
</dbReference>
<dbReference type="PANTHER" id="PTHR24148">
    <property type="entry name" value="ANKYRIN REPEAT DOMAIN-CONTAINING PROTEIN 39 HOMOLOG-RELATED"/>
    <property type="match status" value="1"/>
</dbReference>
<feature type="domain" description="Heterokaryon incompatibility" evidence="1">
    <location>
        <begin position="50"/>
        <end position="190"/>
    </location>
</feature>
<dbReference type="PANTHER" id="PTHR24148:SF78">
    <property type="entry name" value="HETEROKARYON INCOMPATIBILITY DOMAIN-CONTAINING PROTEIN"/>
    <property type="match status" value="1"/>
</dbReference>
<dbReference type="AlphaFoldDB" id="A0A9P4U4V6"/>
<proteinExistence type="predicted"/>
<organism evidence="2 3">
    <name type="scientific">Karstenula rhodostoma CBS 690.94</name>
    <dbReference type="NCBI Taxonomy" id="1392251"/>
    <lineage>
        <taxon>Eukaryota</taxon>
        <taxon>Fungi</taxon>
        <taxon>Dikarya</taxon>
        <taxon>Ascomycota</taxon>
        <taxon>Pezizomycotina</taxon>
        <taxon>Dothideomycetes</taxon>
        <taxon>Pleosporomycetidae</taxon>
        <taxon>Pleosporales</taxon>
        <taxon>Massarineae</taxon>
        <taxon>Didymosphaeriaceae</taxon>
        <taxon>Karstenula</taxon>
    </lineage>
</organism>
<dbReference type="InterPro" id="IPR052895">
    <property type="entry name" value="HetReg/Transcr_Mod"/>
</dbReference>
<sequence>MAPSLYAPLPADRFNIRLIKLQPSDNPSAPILCQLVTYPINSDRPGAHSYECLSYVWGTEEYRKCIEIDIGEAVLNFPATPNLYEALLHIRDPVFEQILWIDAICINQDDDEEKATQVAAMARIYGLAKRVVVWLGPEAEGSTLAFEELRNQAQSYLSADRSSSDETKPKDEATALLRRPYFRRMWILQEVTAARNILFKCGDAELQTSTFIAGLDALKRLDDWQIRGRILPFLNLIKSSAFRESLKGQTHLNIEPLTTLIDQFHTHDASNPLDKIYALWGLCSDSQSMTRLQPDYRKSWETLLKDLGKIVFGDHSTIAASKDRQMM</sequence>
<keyword evidence="3" id="KW-1185">Reference proteome</keyword>
<evidence type="ECO:0000313" key="3">
    <source>
        <dbReference type="Proteomes" id="UP000799764"/>
    </source>
</evidence>
<dbReference type="OrthoDB" id="194358at2759"/>
<feature type="non-terminal residue" evidence="2">
    <location>
        <position position="327"/>
    </location>
</feature>
<comment type="caution">
    <text evidence="2">The sequence shown here is derived from an EMBL/GenBank/DDBJ whole genome shotgun (WGS) entry which is preliminary data.</text>
</comment>
<accession>A0A9P4U4V6</accession>
<dbReference type="Proteomes" id="UP000799764">
    <property type="component" value="Unassembled WGS sequence"/>
</dbReference>
<name>A0A9P4U4V6_9PLEO</name>